<comment type="caution">
    <text evidence="2">The sequence shown here is derived from an EMBL/GenBank/DDBJ whole genome shotgun (WGS) entry which is preliminary data.</text>
</comment>
<name>A0A5C5U7V1_9GAMM</name>
<organism evidence="2 3">
    <name type="scientific">Luteimonas marina</name>
    <dbReference type="NCBI Taxonomy" id="488485"/>
    <lineage>
        <taxon>Bacteria</taxon>
        <taxon>Pseudomonadati</taxon>
        <taxon>Pseudomonadota</taxon>
        <taxon>Gammaproteobacteria</taxon>
        <taxon>Lysobacterales</taxon>
        <taxon>Lysobacteraceae</taxon>
        <taxon>Luteimonas</taxon>
    </lineage>
</organism>
<accession>A0A5C5U7V1</accession>
<protein>
    <submittedName>
        <fullName evidence="2">Uncharacterized protein</fullName>
    </submittedName>
</protein>
<evidence type="ECO:0000313" key="2">
    <source>
        <dbReference type="EMBL" id="TWT22471.1"/>
    </source>
</evidence>
<reference evidence="2 3" key="1">
    <citation type="journal article" date="2008" name="Int. J. Syst. Evol. Microbiol.">
        <title>Luteimonas marina sp. nov., isolated from seawater.</title>
        <authorList>
            <person name="Baik K.S."/>
            <person name="Park S.C."/>
            <person name="Kim M.S."/>
            <person name="Kim E.M."/>
            <person name="Park C."/>
            <person name="Chun J."/>
            <person name="Seong C.N."/>
        </authorList>
    </citation>
    <scope>NUCLEOTIDE SEQUENCE [LARGE SCALE GENOMIC DNA]</scope>
    <source>
        <strain evidence="2 3">FR1330</strain>
    </source>
</reference>
<dbReference type="Proteomes" id="UP000319980">
    <property type="component" value="Unassembled WGS sequence"/>
</dbReference>
<dbReference type="OrthoDB" id="9553339at2"/>
<keyword evidence="3" id="KW-1185">Reference proteome</keyword>
<proteinExistence type="predicted"/>
<dbReference type="EMBL" id="VOHK01000002">
    <property type="protein sequence ID" value="TWT22471.1"/>
    <property type="molecule type" value="Genomic_DNA"/>
</dbReference>
<dbReference type="RefSeq" id="WP_146385851.1">
    <property type="nucleotide sequence ID" value="NZ_VOHK01000002.1"/>
</dbReference>
<sequence length="331" mass="36228">MTTSAPLQVGRAGQGPDDGASSWSDAYARFLSGSLANAQKTLRLYQQTLECVAAGRLPSTIFQEYYPRFVQRHGAVYGERLSQVFAEFMGRFAELNKRNAASPADGDDEVPPPVFDARAPARWLEQYAEYAGKLNASALKAYRRQLDQVAEGTLSPEDAQQKAADDMSRGLEHYLRDAGQLYLQLMLELDGLRGGFEGEYLGGMLALADDPTKEEVTAVVLQAPLGGVAFQSFTIENTTDAPMPVRYLATEVRRMDGVGPAFAPKVTIAPEVLELAPGDGATIRLSLPLEADRFEVDVPCVGFLYVMDEGERRVDLQLRIVATAPVREQEE</sequence>
<dbReference type="AlphaFoldDB" id="A0A5C5U7V1"/>
<evidence type="ECO:0000313" key="3">
    <source>
        <dbReference type="Proteomes" id="UP000319980"/>
    </source>
</evidence>
<gene>
    <name evidence="2" type="ORF">FQY83_05455</name>
</gene>
<feature type="region of interest" description="Disordered" evidence="1">
    <location>
        <begin position="1"/>
        <end position="20"/>
    </location>
</feature>
<evidence type="ECO:0000256" key="1">
    <source>
        <dbReference type="SAM" id="MobiDB-lite"/>
    </source>
</evidence>